<dbReference type="EMBL" id="JAGKQM010000003">
    <property type="protein sequence ID" value="KAH0935827.1"/>
    <property type="molecule type" value="Genomic_DNA"/>
</dbReference>
<organism evidence="1 2">
    <name type="scientific">Brassica napus</name>
    <name type="common">Rape</name>
    <dbReference type="NCBI Taxonomy" id="3708"/>
    <lineage>
        <taxon>Eukaryota</taxon>
        <taxon>Viridiplantae</taxon>
        <taxon>Streptophyta</taxon>
        <taxon>Embryophyta</taxon>
        <taxon>Tracheophyta</taxon>
        <taxon>Spermatophyta</taxon>
        <taxon>Magnoliopsida</taxon>
        <taxon>eudicotyledons</taxon>
        <taxon>Gunneridae</taxon>
        <taxon>Pentapetalae</taxon>
        <taxon>rosids</taxon>
        <taxon>malvids</taxon>
        <taxon>Brassicales</taxon>
        <taxon>Brassicaceae</taxon>
        <taxon>Brassiceae</taxon>
        <taxon>Brassica</taxon>
    </lineage>
</organism>
<comment type="caution">
    <text evidence="1">The sequence shown here is derived from an EMBL/GenBank/DDBJ whole genome shotgun (WGS) entry which is preliminary data.</text>
</comment>
<protein>
    <submittedName>
        <fullName evidence="1">Uncharacterized protein</fullName>
    </submittedName>
</protein>
<name>A0ABQ8E361_BRANA</name>
<gene>
    <name evidence="1" type="ORF">HID58_012944</name>
</gene>
<sequence length="27" mass="3074">MAAAWNGSEYFDIDVETDNRSRAAVER</sequence>
<evidence type="ECO:0000313" key="2">
    <source>
        <dbReference type="Proteomes" id="UP000824890"/>
    </source>
</evidence>
<proteinExistence type="predicted"/>
<keyword evidence="2" id="KW-1185">Reference proteome</keyword>
<dbReference type="Proteomes" id="UP000824890">
    <property type="component" value="Unassembled WGS sequence"/>
</dbReference>
<reference evidence="1 2" key="1">
    <citation type="submission" date="2021-05" db="EMBL/GenBank/DDBJ databases">
        <title>Genome Assembly of Synthetic Allotetraploid Brassica napus Reveals Homoeologous Exchanges between Subgenomes.</title>
        <authorList>
            <person name="Davis J.T."/>
        </authorList>
    </citation>
    <scope>NUCLEOTIDE SEQUENCE [LARGE SCALE GENOMIC DNA]</scope>
    <source>
        <strain evidence="2">cv. Da-Ae</strain>
        <tissue evidence="1">Seedling</tissue>
    </source>
</reference>
<accession>A0ABQ8E361</accession>
<evidence type="ECO:0000313" key="1">
    <source>
        <dbReference type="EMBL" id="KAH0935827.1"/>
    </source>
</evidence>